<evidence type="ECO:0000256" key="1">
    <source>
        <dbReference type="SAM" id="MobiDB-lite"/>
    </source>
</evidence>
<reference evidence="2" key="1">
    <citation type="journal article" date="2008" name="Science">
        <title>The Physcomitrella genome reveals evolutionary insights into the conquest of land by plants.</title>
        <authorList>
            <person name="Rensing S."/>
            <person name="Lang D."/>
            <person name="Zimmer A."/>
            <person name="Terry A."/>
            <person name="Salamov A."/>
            <person name="Shapiro H."/>
            <person name="Nishiyama T."/>
            <person name="Perroud P.-F."/>
            <person name="Lindquist E."/>
            <person name="Kamisugi Y."/>
            <person name="Tanahashi T."/>
            <person name="Sakakibara K."/>
            <person name="Fujita T."/>
            <person name="Oishi K."/>
            <person name="Shin-I T."/>
            <person name="Kuroki Y."/>
            <person name="Toyoda A."/>
            <person name="Suzuki Y."/>
            <person name="Hashimoto A."/>
            <person name="Yamaguchi K."/>
            <person name="Sugano A."/>
            <person name="Kohara Y."/>
            <person name="Fujiyama A."/>
            <person name="Anterola A."/>
            <person name="Aoki S."/>
            <person name="Ashton N."/>
            <person name="Barbazuk W.B."/>
            <person name="Barker E."/>
            <person name="Bennetzen J."/>
            <person name="Bezanilla M."/>
            <person name="Blankenship R."/>
            <person name="Cho S.H."/>
            <person name="Dutcher S."/>
            <person name="Estelle M."/>
            <person name="Fawcett J.A."/>
            <person name="Gundlach H."/>
            <person name="Hanada K."/>
            <person name="Heyl A."/>
            <person name="Hicks K.A."/>
            <person name="Hugh J."/>
            <person name="Lohr M."/>
            <person name="Mayer K."/>
            <person name="Melkozernov A."/>
            <person name="Murata T."/>
            <person name="Nelson D."/>
            <person name="Pils B."/>
            <person name="Prigge M."/>
            <person name="Reiss B."/>
            <person name="Renner T."/>
            <person name="Rombauts S."/>
            <person name="Rushton P."/>
            <person name="Sanderfoot A."/>
            <person name="Schween G."/>
            <person name="Shiu S.-H."/>
            <person name="Stueber K."/>
            <person name="Theodoulou F.L."/>
            <person name="Tu H."/>
            <person name="Van de Peer Y."/>
            <person name="Verrier P.J."/>
            <person name="Waters E."/>
            <person name="Wood A."/>
            <person name="Yang L."/>
            <person name="Cove D."/>
            <person name="Cuming A."/>
            <person name="Hasebe M."/>
            <person name="Lucas S."/>
            <person name="Mishler D.B."/>
            <person name="Reski R."/>
            <person name="Grigoriev I."/>
            <person name="Quatrano R.S."/>
            <person name="Boore J.L."/>
        </authorList>
    </citation>
    <scope>NUCLEOTIDE SEQUENCE [LARGE SCALE GENOMIC DNA]</scope>
</reference>
<feature type="region of interest" description="Disordered" evidence="1">
    <location>
        <begin position="1"/>
        <end position="21"/>
    </location>
</feature>
<protein>
    <submittedName>
        <fullName evidence="2">Predicted protein</fullName>
    </submittedName>
</protein>
<evidence type="ECO:0000313" key="2">
    <source>
        <dbReference type="EMBL" id="EDQ49026.1"/>
    </source>
</evidence>
<name>A9U5M7_PHYPA</name>
<feature type="region of interest" description="Disordered" evidence="1">
    <location>
        <begin position="189"/>
        <end position="211"/>
    </location>
</feature>
<gene>
    <name evidence="2" type="ORF">PHYPADRAFT_102745</name>
</gene>
<feature type="compositionally biased region" description="Basic and acidic residues" evidence="1">
    <location>
        <begin position="194"/>
        <end position="211"/>
    </location>
</feature>
<sequence>MVERLDAVTTETRVESTPLPSKQVEEAAIAECSQARNYEQTNVSSSSRELGRPRYNMAVTPLVLVEYYQRVGLSGAGQQARELKELISTQITQLQMAVEKMDNEFSLRQVLEEKDKIIEDQKKKIGDLQRASITDALKYSRLEHQFKEIQAEWANENKLAKSLMELTKQECMELRNQYQEEKNRVAELEAGSSKLEDDFRRQSESSKMENEQLKRRIAELEAEMITITTQQGEVNPASTSLRELEKQVHALEEHLKERDTQIVLLESQVRELGALNEDLTALLNGEQVGEGVGEETQEVETNLTYGNDETNQGGPEVQTLEEANDVVIL</sequence>
<accession>A9U5M7</accession>
<dbReference type="AlphaFoldDB" id="A9U5M7"/>
<organism>
    <name type="scientific">Physcomitrium patens</name>
    <name type="common">Spreading-leaved earth moss</name>
    <name type="synonym">Physcomitrella patens</name>
    <dbReference type="NCBI Taxonomy" id="3218"/>
    <lineage>
        <taxon>Eukaryota</taxon>
        <taxon>Viridiplantae</taxon>
        <taxon>Streptophyta</taxon>
        <taxon>Embryophyta</taxon>
        <taxon>Bryophyta</taxon>
        <taxon>Bryophytina</taxon>
        <taxon>Bryopsida</taxon>
        <taxon>Funariidae</taxon>
        <taxon>Funariales</taxon>
        <taxon>Funariaceae</taxon>
        <taxon>Physcomitrium</taxon>
    </lineage>
</organism>
<proteinExistence type="predicted"/>
<dbReference type="EMBL" id="DS545555">
    <property type="protein sequence ID" value="EDQ49026.1"/>
    <property type="molecule type" value="Genomic_DNA"/>
</dbReference>